<dbReference type="InterPro" id="IPR036388">
    <property type="entry name" value="WH-like_DNA-bd_sf"/>
</dbReference>
<dbReference type="InterPro" id="IPR037171">
    <property type="entry name" value="NagB/RpiA_transferase-like"/>
</dbReference>
<keyword evidence="1" id="KW-0805">Transcription regulation</keyword>
<proteinExistence type="predicted"/>
<dbReference type="AlphaFoldDB" id="A0A3B0TB47"/>
<dbReference type="EMBL" id="UOEQ01000069">
    <property type="protein sequence ID" value="VAW15655.1"/>
    <property type="molecule type" value="Genomic_DNA"/>
</dbReference>
<keyword evidence="3" id="KW-0804">Transcription</keyword>
<protein>
    <recommendedName>
        <fullName evidence="4">HTH deoR-type domain-containing protein</fullName>
    </recommendedName>
</protein>
<evidence type="ECO:0000313" key="5">
    <source>
        <dbReference type="EMBL" id="VAW15655.1"/>
    </source>
</evidence>
<dbReference type="Pfam" id="PF00455">
    <property type="entry name" value="DeoRC"/>
    <property type="match status" value="1"/>
</dbReference>
<evidence type="ECO:0000256" key="3">
    <source>
        <dbReference type="ARBA" id="ARBA00023163"/>
    </source>
</evidence>
<feature type="domain" description="HTH deoR-type" evidence="4">
    <location>
        <begin position="3"/>
        <end position="58"/>
    </location>
</feature>
<dbReference type="PROSITE" id="PS00894">
    <property type="entry name" value="HTH_DEOR_1"/>
    <property type="match status" value="1"/>
</dbReference>
<dbReference type="PANTHER" id="PTHR30363:SF44">
    <property type="entry name" value="AGA OPERON TRANSCRIPTIONAL REPRESSOR-RELATED"/>
    <property type="match status" value="1"/>
</dbReference>
<organism evidence="5">
    <name type="scientific">hydrothermal vent metagenome</name>
    <dbReference type="NCBI Taxonomy" id="652676"/>
    <lineage>
        <taxon>unclassified sequences</taxon>
        <taxon>metagenomes</taxon>
        <taxon>ecological metagenomes</taxon>
    </lineage>
</organism>
<reference evidence="5" key="1">
    <citation type="submission" date="2018-06" db="EMBL/GenBank/DDBJ databases">
        <authorList>
            <person name="Zhirakovskaya E."/>
        </authorList>
    </citation>
    <scope>NUCLEOTIDE SEQUENCE</scope>
</reference>
<dbReference type="InterPro" id="IPR050313">
    <property type="entry name" value="Carb_Metab_HTH_regulators"/>
</dbReference>
<dbReference type="InterPro" id="IPR001034">
    <property type="entry name" value="DeoR_HTH"/>
</dbReference>
<dbReference type="SUPFAM" id="SSF46785">
    <property type="entry name" value="Winged helix' DNA-binding domain"/>
    <property type="match status" value="1"/>
</dbReference>
<dbReference type="InterPro" id="IPR014036">
    <property type="entry name" value="DeoR-like_C"/>
</dbReference>
<dbReference type="InterPro" id="IPR018356">
    <property type="entry name" value="Tscrpt_reg_HTH_DeoR_CS"/>
</dbReference>
<dbReference type="GO" id="GO:0003677">
    <property type="term" value="F:DNA binding"/>
    <property type="evidence" value="ECO:0007669"/>
    <property type="project" value="UniProtKB-KW"/>
</dbReference>
<keyword evidence="2" id="KW-0238">DNA-binding</keyword>
<accession>A0A3B0TB47</accession>
<dbReference type="PRINTS" id="PR00037">
    <property type="entry name" value="HTHLACR"/>
</dbReference>
<dbReference type="PROSITE" id="PS51000">
    <property type="entry name" value="HTH_DEOR_2"/>
    <property type="match status" value="1"/>
</dbReference>
<dbReference type="SMART" id="SM01134">
    <property type="entry name" value="DeoRC"/>
    <property type="match status" value="1"/>
</dbReference>
<dbReference type="SUPFAM" id="SSF100950">
    <property type="entry name" value="NagB/RpiA/CoA transferase-like"/>
    <property type="match status" value="1"/>
</dbReference>
<dbReference type="PANTHER" id="PTHR30363">
    <property type="entry name" value="HTH-TYPE TRANSCRIPTIONAL REGULATOR SRLR-RELATED"/>
    <property type="match status" value="1"/>
</dbReference>
<sequence length="253" mass="27676">MKRTERQRKILEVVRRQDRASVEELSTLLKISYETVRRDLSDLEAAGNIQKVHGGATLPRMFGEGPFQQRMAENAEAKVRISKTAAPLFSEGETVFINTGSTTLYFIERLCETSGLTIITNSSAIARVASNAKTDNRVFLLGGEFSSNNHQTIGTMVAAQARLFQAHHTVMTIGAMDSNAGAMFFSIEEAQTAIAMIEQSQSLTVLADSSKFDQIASFKVCALNQIDRMVCDEMPSGNLSKALENAGVEMIQA</sequence>
<dbReference type="InterPro" id="IPR036390">
    <property type="entry name" value="WH_DNA-bd_sf"/>
</dbReference>
<evidence type="ECO:0000259" key="4">
    <source>
        <dbReference type="PROSITE" id="PS51000"/>
    </source>
</evidence>
<evidence type="ECO:0000256" key="2">
    <source>
        <dbReference type="ARBA" id="ARBA00023125"/>
    </source>
</evidence>
<name>A0A3B0TB47_9ZZZZ</name>
<dbReference type="SMART" id="SM00420">
    <property type="entry name" value="HTH_DEOR"/>
    <property type="match status" value="1"/>
</dbReference>
<dbReference type="Gene3D" id="3.40.50.1360">
    <property type="match status" value="1"/>
</dbReference>
<dbReference type="Gene3D" id="1.10.10.10">
    <property type="entry name" value="Winged helix-like DNA-binding domain superfamily/Winged helix DNA-binding domain"/>
    <property type="match status" value="1"/>
</dbReference>
<evidence type="ECO:0000256" key="1">
    <source>
        <dbReference type="ARBA" id="ARBA00023015"/>
    </source>
</evidence>
<dbReference type="GO" id="GO:0003700">
    <property type="term" value="F:DNA-binding transcription factor activity"/>
    <property type="evidence" value="ECO:0007669"/>
    <property type="project" value="InterPro"/>
</dbReference>
<dbReference type="Pfam" id="PF08220">
    <property type="entry name" value="HTH_DeoR"/>
    <property type="match status" value="1"/>
</dbReference>
<gene>
    <name evidence="5" type="ORF">MNBD_ALPHA11-467</name>
</gene>